<name>A0A366LMP8_9ACTN</name>
<protein>
    <submittedName>
        <fullName evidence="2">Uncharacterized protein</fullName>
    </submittedName>
</protein>
<comment type="caution">
    <text evidence="2">The sequence shown here is derived from an EMBL/GenBank/DDBJ whole genome shotgun (WGS) entry which is preliminary data.</text>
</comment>
<feature type="compositionally biased region" description="Basic and acidic residues" evidence="1">
    <location>
        <begin position="1"/>
        <end position="15"/>
    </location>
</feature>
<dbReference type="Proteomes" id="UP000253303">
    <property type="component" value="Unassembled WGS sequence"/>
</dbReference>
<evidence type="ECO:0000313" key="2">
    <source>
        <dbReference type="EMBL" id="RBQ15087.1"/>
    </source>
</evidence>
<reference evidence="2 3" key="1">
    <citation type="submission" date="2018-06" db="EMBL/GenBank/DDBJ databases">
        <title>Sphaerisporangium craniellae sp. nov., isolated from a marine sponge in the South China Sea.</title>
        <authorList>
            <person name="Li L."/>
        </authorList>
    </citation>
    <scope>NUCLEOTIDE SEQUENCE [LARGE SCALE GENOMIC DNA]</scope>
    <source>
        <strain evidence="2 3">LHW63015</strain>
    </source>
</reference>
<organism evidence="2 3">
    <name type="scientific">Spongiactinospora rosea</name>
    <dbReference type="NCBI Taxonomy" id="2248750"/>
    <lineage>
        <taxon>Bacteria</taxon>
        <taxon>Bacillati</taxon>
        <taxon>Actinomycetota</taxon>
        <taxon>Actinomycetes</taxon>
        <taxon>Streptosporangiales</taxon>
        <taxon>Streptosporangiaceae</taxon>
        <taxon>Spongiactinospora</taxon>
    </lineage>
</organism>
<dbReference type="AlphaFoldDB" id="A0A366LMP8"/>
<keyword evidence="3" id="KW-1185">Reference proteome</keyword>
<accession>A0A366LMP8</accession>
<feature type="region of interest" description="Disordered" evidence="1">
    <location>
        <begin position="1"/>
        <end position="32"/>
    </location>
</feature>
<evidence type="ECO:0000313" key="3">
    <source>
        <dbReference type="Proteomes" id="UP000253303"/>
    </source>
</evidence>
<gene>
    <name evidence="2" type="ORF">DP939_37435</name>
</gene>
<dbReference type="EMBL" id="QMEY01000026">
    <property type="protein sequence ID" value="RBQ15087.1"/>
    <property type="molecule type" value="Genomic_DNA"/>
</dbReference>
<proteinExistence type="predicted"/>
<sequence length="683" mass="73856">MKRKRTTSDRTEAVHHPPATSHPGTPVHLNGNKRRRLAGDFVPHVTVREGTITHMEFGPGRTPSPFGKEMGDHTTAWASVVDALHASLHGKTVKDSVEELRKRQSHAEAWKSDDNSTGKKLWKILASSSDPDRRDGLLKESARKVGELLDQAEDALNDSEPPDKAAGLLAEAIGRHLTYDNLLPYATVRAKSQTGSKGSGEGTARTAVLKVERNPDAPFSATGTRDNLWKLFSMEAAVREANIERVVAPNWRKGISKDIKNTRDLTDKVSGFIQSGDWPTFAKEAKTIITDAKKLAAHKRPYSALHDMTTQIIQTVGALQDLLVDTRRMSPRVLKKHADDLAEGRKAVDSLEEMLTGDPNALNDGALILAHLLYRHQTTVATAYPNAVAKSDFLTADAAEAAATRLREYLKADPQNDEAEIEQLVTRVQALHATFQPRPKVGDGSGWAASAGTGNLVITFSGKDLVIQGRAAAPDGVEGHGSHTTAWMTEVDAVHGMLATAGKAGIAAELGTQTTKALNGEPMTKLAALLPADQLNAGQLPAIFDAATSVLAAGSPEESIKAYLTFRNLLPYATVDAGDRGGHGERRGAKATTLFDAESLQAAIEQKELEPEDVREAAMRNAHDVLTASLPRWDDPVRQAAGTTATKLTEPIDTALAKTIMRVRRTEHRRIYNLGRQQPPSTK</sequence>
<evidence type="ECO:0000256" key="1">
    <source>
        <dbReference type="SAM" id="MobiDB-lite"/>
    </source>
</evidence>